<dbReference type="KEGG" id="cate:C2869_16860"/>
<reference evidence="2 3" key="1">
    <citation type="submission" date="2018-01" db="EMBL/GenBank/DDBJ databases">
        <title>Genome sequence of a Cantenovulum-like bacteria.</title>
        <authorList>
            <person name="Tan W.R."/>
            <person name="Lau N.-S."/>
            <person name="Go F."/>
            <person name="Amirul A.-A.A."/>
        </authorList>
    </citation>
    <scope>NUCLEOTIDE SEQUENCE [LARGE SCALE GENOMIC DNA]</scope>
    <source>
        <strain evidence="2 3">CCB-QB4</strain>
    </source>
</reference>
<keyword evidence="1" id="KW-0812">Transmembrane</keyword>
<keyword evidence="3" id="KW-1185">Reference proteome</keyword>
<keyword evidence="1" id="KW-0472">Membrane</keyword>
<gene>
    <name evidence="2" type="ORF">C2869_16860</name>
</gene>
<feature type="transmembrane region" description="Helical" evidence="1">
    <location>
        <begin position="90"/>
        <end position="109"/>
    </location>
</feature>
<dbReference type="EMBL" id="CP026604">
    <property type="protein sequence ID" value="AWB67991.1"/>
    <property type="molecule type" value="Genomic_DNA"/>
</dbReference>
<protein>
    <submittedName>
        <fullName evidence="2">Uncharacterized protein</fullName>
    </submittedName>
</protein>
<accession>A0A2S0VUU6</accession>
<evidence type="ECO:0000256" key="1">
    <source>
        <dbReference type="SAM" id="Phobius"/>
    </source>
</evidence>
<sequence length="112" mass="12707">MTNPMNSIHKKFSKSTYTATFWLVIFLIILSFGLIEYLIAKKIISPRQEDFYLAIVMIFFFVFELIFGLITNEISSIGGVIKKSETPTYFNLRLCISVLGILVGVFLALNGI</sequence>
<evidence type="ECO:0000313" key="3">
    <source>
        <dbReference type="Proteomes" id="UP000244441"/>
    </source>
</evidence>
<organism evidence="2 3">
    <name type="scientific">Saccharobesus litoralis</name>
    <dbReference type="NCBI Taxonomy" id="2172099"/>
    <lineage>
        <taxon>Bacteria</taxon>
        <taxon>Pseudomonadati</taxon>
        <taxon>Pseudomonadota</taxon>
        <taxon>Gammaproteobacteria</taxon>
        <taxon>Alteromonadales</taxon>
        <taxon>Alteromonadaceae</taxon>
        <taxon>Saccharobesus</taxon>
    </lineage>
</organism>
<dbReference type="AlphaFoldDB" id="A0A2S0VUU6"/>
<feature type="transmembrane region" description="Helical" evidence="1">
    <location>
        <begin position="51"/>
        <end position="70"/>
    </location>
</feature>
<evidence type="ECO:0000313" key="2">
    <source>
        <dbReference type="EMBL" id="AWB67991.1"/>
    </source>
</evidence>
<dbReference type="Proteomes" id="UP000244441">
    <property type="component" value="Chromosome"/>
</dbReference>
<name>A0A2S0VUU6_9ALTE</name>
<keyword evidence="1" id="KW-1133">Transmembrane helix</keyword>
<proteinExistence type="predicted"/>
<feature type="transmembrane region" description="Helical" evidence="1">
    <location>
        <begin position="20"/>
        <end position="39"/>
    </location>
</feature>